<feature type="transmembrane region" description="Helical" evidence="1">
    <location>
        <begin position="144"/>
        <end position="169"/>
    </location>
</feature>
<gene>
    <name evidence="2" type="ORF">JL107_12810</name>
</gene>
<proteinExistence type="predicted"/>
<feature type="transmembrane region" description="Helical" evidence="1">
    <location>
        <begin position="256"/>
        <end position="274"/>
    </location>
</feature>
<evidence type="ECO:0000313" key="3">
    <source>
        <dbReference type="Proteomes" id="UP000663801"/>
    </source>
</evidence>
<reference evidence="2" key="1">
    <citation type="submission" date="2021-01" db="EMBL/GenBank/DDBJ databases">
        <title>KCTC 19127 draft genome.</title>
        <authorList>
            <person name="An D."/>
        </authorList>
    </citation>
    <scope>NUCLEOTIDE SEQUENCE</scope>
    <source>
        <strain evidence="2">KCTC 19127</strain>
    </source>
</reference>
<keyword evidence="1" id="KW-0812">Transmembrane</keyword>
<keyword evidence="1" id="KW-1133">Transmembrane helix</keyword>
<feature type="transmembrane region" description="Helical" evidence="1">
    <location>
        <begin position="111"/>
        <end position="132"/>
    </location>
</feature>
<dbReference type="AlphaFoldDB" id="A0A938YPY2"/>
<evidence type="ECO:0000313" key="2">
    <source>
        <dbReference type="EMBL" id="MBM9477327.1"/>
    </source>
</evidence>
<feature type="transmembrane region" description="Helical" evidence="1">
    <location>
        <begin position="336"/>
        <end position="360"/>
    </location>
</feature>
<comment type="caution">
    <text evidence="2">The sequence shown here is derived from an EMBL/GenBank/DDBJ whole genome shotgun (WGS) entry which is preliminary data.</text>
</comment>
<dbReference type="RefSeq" id="WP_205257445.1">
    <property type="nucleotide sequence ID" value="NZ_BAAAPV010000001.1"/>
</dbReference>
<dbReference type="Proteomes" id="UP000663801">
    <property type="component" value="Unassembled WGS sequence"/>
</dbReference>
<evidence type="ECO:0000256" key="1">
    <source>
        <dbReference type="SAM" id="Phobius"/>
    </source>
</evidence>
<protein>
    <recommendedName>
        <fullName evidence="4">O-antigen ligase family protein</fullName>
    </recommendedName>
</protein>
<keyword evidence="1" id="KW-0472">Membrane</keyword>
<feature type="transmembrane region" description="Helical" evidence="1">
    <location>
        <begin position="53"/>
        <end position="72"/>
    </location>
</feature>
<name>A0A938YPY2_9ACTN</name>
<evidence type="ECO:0008006" key="4">
    <source>
        <dbReference type="Google" id="ProtNLM"/>
    </source>
</evidence>
<feature type="transmembrane region" description="Helical" evidence="1">
    <location>
        <begin position="84"/>
        <end position="102"/>
    </location>
</feature>
<feature type="transmembrane region" description="Helical" evidence="1">
    <location>
        <begin position="367"/>
        <end position="386"/>
    </location>
</feature>
<organism evidence="2 3">
    <name type="scientific">Nakamurella flavida</name>
    <dbReference type="NCBI Taxonomy" id="363630"/>
    <lineage>
        <taxon>Bacteria</taxon>
        <taxon>Bacillati</taxon>
        <taxon>Actinomycetota</taxon>
        <taxon>Actinomycetes</taxon>
        <taxon>Nakamurellales</taxon>
        <taxon>Nakamurellaceae</taxon>
        <taxon>Nakamurella</taxon>
    </lineage>
</organism>
<dbReference type="EMBL" id="JAERWL010000010">
    <property type="protein sequence ID" value="MBM9477327.1"/>
    <property type="molecule type" value="Genomic_DNA"/>
</dbReference>
<feature type="transmembrane region" description="Helical" evidence="1">
    <location>
        <begin position="23"/>
        <end position="41"/>
    </location>
</feature>
<sequence length="450" mass="47411">MVQLVGWIGICTVLAYFFRSRPIVLVLVALVLWAAVPGVASSMITGQPRGSSLAFHPATWLILLSFAFQVLHDVHAVLREIARRILTYLGLSLFLAVAFLATKTSRTGSGLVLFLSQMVAPILLFVLIQIALDRDPALIHRLRAWVVGIVAVQAALALVEWAQGGVLLYRAYYQTNYWFDEINFPRWMGTLDHPLTLSLLIGATIPLLAGFRSAAVQLPLLMLLAGGMLATQSRTGLAVAGLGIAYVVLASRIRPLAKIVSVVVVAVAAGYAATSSLSSGVADRLANDTGSTGARTAALQFFADHGSDFLFTGGGIGSASRVAELGGLTTSLESSILIYAVDVGVVFALLYFGIQAAIVVRGIGRRPPLPGLALTGAVMVIVPQTYNALNAQTIAGPFLWVVLGMVAAMTTHRATLTAAAGRTPTTVNSPPAVRPQPAAVVADRVRGLRG</sequence>
<feature type="transmembrane region" description="Helical" evidence="1">
    <location>
        <begin position="398"/>
        <end position="416"/>
    </location>
</feature>
<keyword evidence="3" id="KW-1185">Reference proteome</keyword>
<feature type="transmembrane region" description="Helical" evidence="1">
    <location>
        <begin position="190"/>
        <end position="209"/>
    </location>
</feature>
<feature type="transmembrane region" description="Helical" evidence="1">
    <location>
        <begin position="221"/>
        <end position="249"/>
    </location>
</feature>
<accession>A0A938YPY2</accession>